<dbReference type="CDD" id="cd00093">
    <property type="entry name" value="HTH_XRE"/>
    <property type="match status" value="1"/>
</dbReference>
<dbReference type="Proteomes" id="UP000039370">
    <property type="component" value="Unassembled WGS sequence"/>
</dbReference>
<proteinExistence type="predicted"/>
<dbReference type="AlphaFoldDB" id="A0A0B7IHB0"/>
<accession>A0A0B7IHB0</accession>
<dbReference type="Pfam" id="PF01381">
    <property type="entry name" value="HTH_3"/>
    <property type="match status" value="1"/>
</dbReference>
<dbReference type="Gene3D" id="1.10.260.40">
    <property type="entry name" value="lambda repressor-like DNA-binding domains"/>
    <property type="match status" value="1"/>
</dbReference>
<gene>
    <name evidence="3" type="ORF">CCAN11_2270014</name>
</gene>
<dbReference type="SUPFAM" id="SSF47413">
    <property type="entry name" value="lambda repressor-like DNA-binding domains"/>
    <property type="match status" value="1"/>
</dbReference>
<dbReference type="SMART" id="SM00530">
    <property type="entry name" value="HTH_XRE"/>
    <property type="match status" value="1"/>
</dbReference>
<organism evidence="3 4">
    <name type="scientific">Capnocytophaga canimorsus</name>
    <dbReference type="NCBI Taxonomy" id="28188"/>
    <lineage>
        <taxon>Bacteria</taxon>
        <taxon>Pseudomonadati</taxon>
        <taxon>Bacteroidota</taxon>
        <taxon>Flavobacteriia</taxon>
        <taxon>Flavobacteriales</taxon>
        <taxon>Flavobacteriaceae</taxon>
        <taxon>Capnocytophaga</taxon>
    </lineage>
</organism>
<evidence type="ECO:0000313" key="3">
    <source>
        <dbReference type="EMBL" id="CEN51205.1"/>
    </source>
</evidence>
<protein>
    <submittedName>
        <fullName evidence="3">Transcriptional regulator, Cro/CI family</fullName>
    </submittedName>
</protein>
<dbReference type="InterPro" id="IPR001387">
    <property type="entry name" value="Cro/C1-type_HTH"/>
</dbReference>
<feature type="domain" description="HTH cro/C1-type" evidence="2">
    <location>
        <begin position="16"/>
        <end position="70"/>
    </location>
</feature>
<sequence length="74" mass="8566">MPENYNHTAMIFLINIRKKRIEKGISQEMMASELGISQSAYAKIENGQQRLPTRMLMRIANILDVPIDSLFEKK</sequence>
<evidence type="ECO:0000313" key="4">
    <source>
        <dbReference type="Proteomes" id="UP000039370"/>
    </source>
</evidence>
<reference evidence="4" key="1">
    <citation type="submission" date="2015-01" db="EMBL/GenBank/DDBJ databases">
        <authorList>
            <person name="MANFREDI Pablo"/>
        </authorList>
    </citation>
    <scope>NUCLEOTIDE SEQUENCE [LARGE SCALE GENOMIC DNA]</scope>
    <source>
        <strain evidence="4">Cc11</strain>
    </source>
</reference>
<dbReference type="EMBL" id="CDOK01000143">
    <property type="protein sequence ID" value="CEN51205.1"/>
    <property type="molecule type" value="Genomic_DNA"/>
</dbReference>
<evidence type="ECO:0000259" key="2">
    <source>
        <dbReference type="PROSITE" id="PS50943"/>
    </source>
</evidence>
<keyword evidence="1" id="KW-0238">DNA-binding</keyword>
<evidence type="ECO:0000256" key="1">
    <source>
        <dbReference type="ARBA" id="ARBA00023125"/>
    </source>
</evidence>
<dbReference type="PANTHER" id="PTHR46558:SF11">
    <property type="entry name" value="HTH-TYPE TRANSCRIPTIONAL REGULATOR XRE"/>
    <property type="match status" value="1"/>
</dbReference>
<dbReference type="GO" id="GO:0003677">
    <property type="term" value="F:DNA binding"/>
    <property type="evidence" value="ECO:0007669"/>
    <property type="project" value="UniProtKB-KW"/>
</dbReference>
<name>A0A0B7IHB0_9FLAO</name>
<dbReference type="PROSITE" id="PS50943">
    <property type="entry name" value="HTH_CROC1"/>
    <property type="match status" value="1"/>
</dbReference>
<dbReference type="InterPro" id="IPR010982">
    <property type="entry name" value="Lambda_DNA-bd_dom_sf"/>
</dbReference>
<dbReference type="PANTHER" id="PTHR46558">
    <property type="entry name" value="TRACRIPTIONAL REGULATORY PROTEIN-RELATED-RELATED"/>
    <property type="match status" value="1"/>
</dbReference>